<evidence type="ECO:0000313" key="5">
    <source>
        <dbReference type="EMBL" id="OFJ47734.1"/>
    </source>
</evidence>
<dbReference type="InterPro" id="IPR026040">
    <property type="entry name" value="HyI-like"/>
</dbReference>
<dbReference type="Gene3D" id="3.20.20.150">
    <property type="entry name" value="Divalent-metal-dependent TIM barrel enzymes"/>
    <property type="match status" value="1"/>
</dbReference>
<dbReference type="InterPro" id="IPR013022">
    <property type="entry name" value="Xyl_isomerase-like_TIM-brl"/>
</dbReference>
<dbReference type="AlphaFoldDB" id="A0A1E8PPU1"/>
<keyword evidence="1 2" id="KW-0413">Isomerase</keyword>
<feature type="active site" description="Proton donor/acceptor" evidence="3">
    <location>
        <position position="240"/>
    </location>
</feature>
<protein>
    <submittedName>
        <fullName evidence="5">Hydroxypyruvate isomerase</fullName>
    </submittedName>
</protein>
<dbReference type="InterPro" id="IPR050417">
    <property type="entry name" value="Sugar_Epim/Isomerase"/>
</dbReference>
<dbReference type="Pfam" id="PF01261">
    <property type="entry name" value="AP_endonuc_2"/>
    <property type="match status" value="1"/>
</dbReference>
<feature type="domain" description="Xylose isomerase-like TIM barrel" evidence="4">
    <location>
        <begin position="21"/>
        <end position="253"/>
    </location>
</feature>
<dbReference type="InterPro" id="IPR036237">
    <property type="entry name" value="Xyl_isomerase-like_sf"/>
</dbReference>
<dbReference type="EMBL" id="MAQB02000001">
    <property type="protein sequence ID" value="OFJ47734.1"/>
    <property type="molecule type" value="Genomic_DNA"/>
</dbReference>
<feature type="active site" description="Proton donor/acceptor" evidence="3">
    <location>
        <position position="143"/>
    </location>
</feature>
<dbReference type="InterPro" id="IPR053398">
    <property type="entry name" value="HPT_OtnI_isomerases"/>
</dbReference>
<evidence type="ECO:0000256" key="3">
    <source>
        <dbReference type="PIRSR" id="PIRSR006241-50"/>
    </source>
</evidence>
<sequence>MPNFAANLSMMFTELPFLERFAAAREAGFDAVEFLFPYAVEARQIATRLERHHLQLAVFNFPPGDWEHGEWGIACDTRRGEQFRHYVQVALNYALALGAKQLHCMAGIVAHGMSLGLARQSLIGNLQYAADACLPHGIDVLIEPINRYDMPAYFLNHSQQAADIITDCQRSNVFLQYDVYHMQRMEGELSNTIRTMLPLIRHIQIADTPGRHEPGTGEINYRHLFKLLDQIGYAGWVGCEYRPASDTVAGLGWREQLMGTAGTAGTGGTAGTAGIAGI</sequence>
<dbReference type="GO" id="GO:0008903">
    <property type="term" value="F:hydroxypyruvate isomerase activity"/>
    <property type="evidence" value="ECO:0007669"/>
    <property type="project" value="TreeGrafter"/>
</dbReference>
<reference evidence="5 6" key="1">
    <citation type="submission" date="2016-10" db="EMBL/GenBank/DDBJ databases">
        <title>Updated version of Genome Assembly of Janthinobacterium lividum ERGS5:01.</title>
        <authorList>
            <person name="Kumar R."/>
            <person name="Acharya V."/>
            <person name="Singh D."/>
        </authorList>
    </citation>
    <scope>NUCLEOTIDE SEQUENCE [LARGE SCALE GENOMIC DNA]</scope>
    <source>
        <strain evidence="5 6">ERGS5:01</strain>
    </source>
</reference>
<dbReference type="GO" id="GO:0046487">
    <property type="term" value="P:glyoxylate metabolic process"/>
    <property type="evidence" value="ECO:0007669"/>
    <property type="project" value="TreeGrafter"/>
</dbReference>
<evidence type="ECO:0000256" key="2">
    <source>
        <dbReference type="PIRNR" id="PIRNR006241"/>
    </source>
</evidence>
<evidence type="ECO:0000256" key="1">
    <source>
        <dbReference type="ARBA" id="ARBA00023235"/>
    </source>
</evidence>
<evidence type="ECO:0000313" key="6">
    <source>
        <dbReference type="Proteomes" id="UP000092634"/>
    </source>
</evidence>
<keyword evidence="5" id="KW-0670">Pyruvate</keyword>
<name>A0A1E8PPU1_9BURK</name>
<gene>
    <name evidence="5" type="ORF">BA896_000645</name>
</gene>
<organism evidence="5 6">
    <name type="scientific">Janthinobacterium lividum</name>
    <dbReference type="NCBI Taxonomy" id="29581"/>
    <lineage>
        <taxon>Bacteria</taxon>
        <taxon>Pseudomonadati</taxon>
        <taxon>Pseudomonadota</taxon>
        <taxon>Betaproteobacteria</taxon>
        <taxon>Burkholderiales</taxon>
        <taxon>Oxalobacteraceae</taxon>
        <taxon>Janthinobacterium</taxon>
    </lineage>
</organism>
<dbReference type="FunFam" id="3.20.20.150:FF:000007">
    <property type="entry name" value="Hydroxypyruvate isomerase"/>
    <property type="match status" value="1"/>
</dbReference>
<accession>A0A1E8PPU1</accession>
<dbReference type="SUPFAM" id="SSF51658">
    <property type="entry name" value="Xylose isomerase-like"/>
    <property type="match status" value="1"/>
</dbReference>
<dbReference type="PANTHER" id="PTHR43489:SF6">
    <property type="entry name" value="HYDROXYPYRUVATE ISOMERASE-RELATED"/>
    <property type="match status" value="1"/>
</dbReference>
<comment type="caution">
    <text evidence="5">The sequence shown here is derived from an EMBL/GenBank/DDBJ whole genome shotgun (WGS) entry which is preliminary data.</text>
</comment>
<dbReference type="NCBIfam" id="NF043033">
    <property type="entry name" value="OxoTetrIsom"/>
    <property type="match status" value="1"/>
</dbReference>
<dbReference type="PIRSF" id="PIRSF006241">
    <property type="entry name" value="HyI"/>
    <property type="match status" value="1"/>
</dbReference>
<comment type="similarity">
    <text evidence="2">Belongs to the hyi family.</text>
</comment>
<proteinExistence type="inferred from homology"/>
<dbReference type="Proteomes" id="UP000092634">
    <property type="component" value="Unassembled WGS sequence"/>
</dbReference>
<evidence type="ECO:0000259" key="4">
    <source>
        <dbReference type="Pfam" id="PF01261"/>
    </source>
</evidence>
<dbReference type="PANTHER" id="PTHR43489">
    <property type="entry name" value="ISOMERASE"/>
    <property type="match status" value="1"/>
</dbReference>